<sequence>METRDSLRTLARSRPFVALWSSMFVSTIGTGLLLVALSVAYYQRSGEALAAGLVFAAQFLPLIVLMPIATRLCDRLPTRTLMVRLDLVSVVVSLGIGVVFGAAFLPVFLLLVARGFLEMTTKSARGVAIKTYLPDELVERGNTLLNSAYFLGSTAGGLVGGVVIGRVPVVVVAALASVGFAVSAACCRALPPAPAPGSGAGVASGVWRRSLGVLRRDTELTRAFSYLVATVVLFQGVNQIARVWLPLTWLGTPASGAAWLEAVSVSGIVAGMVLVMVGLPARWRLPVRLLFALTAGLMLVPFATHRTAPAFASYFVYTMVFEIVYLVSFGVVLARTDQGDLPAVMVLFYGVAFSGMTVTVIAVGALTDRYGLPAVLLAVAVAALATVVGTERRARRAAGRAAVVAPPAIPQGARPS</sequence>
<dbReference type="SUPFAM" id="SSF103473">
    <property type="entry name" value="MFS general substrate transporter"/>
    <property type="match status" value="1"/>
</dbReference>
<dbReference type="OrthoDB" id="180043at2"/>
<keyword evidence="8" id="KW-1185">Reference proteome</keyword>
<evidence type="ECO:0000256" key="6">
    <source>
        <dbReference type="SAM" id="Phobius"/>
    </source>
</evidence>
<dbReference type="GO" id="GO:0005886">
    <property type="term" value="C:plasma membrane"/>
    <property type="evidence" value="ECO:0007669"/>
    <property type="project" value="UniProtKB-SubCell"/>
</dbReference>
<name>A0A0D0X3Z9_9ACTN</name>
<protein>
    <recommendedName>
        <fullName evidence="9">MFS transporter</fullName>
    </recommendedName>
</protein>
<dbReference type="PANTHER" id="PTHR23513:SF11">
    <property type="entry name" value="STAPHYLOFERRIN A TRANSPORTER"/>
    <property type="match status" value="1"/>
</dbReference>
<feature type="transmembrane region" description="Helical" evidence="6">
    <location>
        <begin position="20"/>
        <end position="42"/>
    </location>
</feature>
<feature type="transmembrane region" description="Helical" evidence="6">
    <location>
        <begin position="224"/>
        <end position="245"/>
    </location>
</feature>
<feature type="transmembrane region" description="Helical" evidence="6">
    <location>
        <begin position="346"/>
        <end position="366"/>
    </location>
</feature>
<evidence type="ECO:0000256" key="1">
    <source>
        <dbReference type="ARBA" id="ARBA00004651"/>
    </source>
</evidence>
<evidence type="ECO:0008006" key="9">
    <source>
        <dbReference type="Google" id="ProtNLM"/>
    </source>
</evidence>
<proteinExistence type="predicted"/>
<accession>A0A0D0X3Z9</accession>
<dbReference type="GeneID" id="301302654"/>
<reference evidence="7 8" key="1">
    <citation type="submission" date="2015-01" db="EMBL/GenBank/DDBJ databases">
        <title>Sequencing and annotation of Micromonospora carbonacea strain JXNU-1 genome.</title>
        <authorList>
            <person name="Long Z."/>
            <person name="Huang Y."/>
            <person name="Jiang Y."/>
        </authorList>
    </citation>
    <scope>NUCLEOTIDE SEQUENCE [LARGE SCALE GENOMIC DNA]</scope>
    <source>
        <strain evidence="7 8">JXNU-1</strain>
    </source>
</reference>
<feature type="transmembrane region" description="Helical" evidence="6">
    <location>
        <begin position="49"/>
        <end position="70"/>
    </location>
</feature>
<keyword evidence="4 6" id="KW-1133">Transmembrane helix</keyword>
<dbReference type="InterPro" id="IPR036259">
    <property type="entry name" value="MFS_trans_sf"/>
</dbReference>
<dbReference type="PANTHER" id="PTHR23513">
    <property type="entry name" value="INTEGRAL MEMBRANE EFFLUX PROTEIN-RELATED"/>
    <property type="match status" value="1"/>
</dbReference>
<evidence type="ECO:0000313" key="7">
    <source>
        <dbReference type="EMBL" id="KIR64230.1"/>
    </source>
</evidence>
<feature type="transmembrane region" description="Helical" evidence="6">
    <location>
        <begin position="90"/>
        <end position="113"/>
    </location>
</feature>
<comment type="subcellular location">
    <subcellularLocation>
        <location evidence="1">Cell membrane</location>
        <topology evidence="1">Multi-pass membrane protein</topology>
    </subcellularLocation>
</comment>
<feature type="transmembrane region" description="Helical" evidence="6">
    <location>
        <begin position="314"/>
        <end position="334"/>
    </location>
</feature>
<feature type="transmembrane region" description="Helical" evidence="6">
    <location>
        <begin position="289"/>
        <end position="308"/>
    </location>
</feature>
<dbReference type="Proteomes" id="UP000032254">
    <property type="component" value="Unassembled WGS sequence"/>
</dbReference>
<evidence type="ECO:0000256" key="5">
    <source>
        <dbReference type="ARBA" id="ARBA00023136"/>
    </source>
</evidence>
<keyword evidence="5 6" id="KW-0472">Membrane</keyword>
<dbReference type="PATRIC" id="fig|47853.6.peg.86"/>
<evidence type="ECO:0000256" key="2">
    <source>
        <dbReference type="ARBA" id="ARBA00022475"/>
    </source>
</evidence>
<comment type="caution">
    <text evidence="7">The sequence shown here is derived from an EMBL/GenBank/DDBJ whole genome shotgun (WGS) entry which is preliminary data.</text>
</comment>
<keyword evidence="3 6" id="KW-0812">Transmembrane</keyword>
<dbReference type="RefSeq" id="WP_043960793.1">
    <property type="nucleotide sequence ID" value="NZ_JBEZEN010000003.1"/>
</dbReference>
<dbReference type="Gene3D" id="1.20.1250.20">
    <property type="entry name" value="MFS general substrate transporter like domains"/>
    <property type="match status" value="1"/>
</dbReference>
<dbReference type="AlphaFoldDB" id="A0A0D0X3Z9"/>
<organism evidence="7 8">
    <name type="scientific">Micromonospora haikouensis</name>
    <dbReference type="NCBI Taxonomy" id="686309"/>
    <lineage>
        <taxon>Bacteria</taxon>
        <taxon>Bacillati</taxon>
        <taxon>Actinomycetota</taxon>
        <taxon>Actinomycetes</taxon>
        <taxon>Micromonosporales</taxon>
        <taxon>Micromonosporaceae</taxon>
        <taxon>Micromonospora</taxon>
    </lineage>
</organism>
<feature type="transmembrane region" description="Helical" evidence="6">
    <location>
        <begin position="257"/>
        <end position="277"/>
    </location>
</feature>
<dbReference type="GO" id="GO:0022857">
    <property type="term" value="F:transmembrane transporter activity"/>
    <property type="evidence" value="ECO:0007669"/>
    <property type="project" value="InterPro"/>
</dbReference>
<feature type="transmembrane region" description="Helical" evidence="6">
    <location>
        <begin position="372"/>
        <end position="390"/>
    </location>
</feature>
<evidence type="ECO:0000256" key="4">
    <source>
        <dbReference type="ARBA" id="ARBA00022989"/>
    </source>
</evidence>
<dbReference type="InterPro" id="IPR011701">
    <property type="entry name" value="MFS"/>
</dbReference>
<evidence type="ECO:0000256" key="3">
    <source>
        <dbReference type="ARBA" id="ARBA00022692"/>
    </source>
</evidence>
<keyword evidence="2" id="KW-1003">Cell membrane</keyword>
<evidence type="ECO:0000313" key="8">
    <source>
        <dbReference type="Proteomes" id="UP000032254"/>
    </source>
</evidence>
<gene>
    <name evidence="7" type="ORF">TK50_00400</name>
</gene>
<dbReference type="EMBL" id="JXSX01000001">
    <property type="protein sequence ID" value="KIR64230.1"/>
    <property type="molecule type" value="Genomic_DNA"/>
</dbReference>
<dbReference type="Pfam" id="PF07690">
    <property type="entry name" value="MFS_1"/>
    <property type="match status" value="1"/>
</dbReference>